<keyword evidence="3" id="KW-1185">Reference proteome</keyword>
<dbReference type="Gene3D" id="2.40.410.10">
    <property type="entry name" value="putative membrane protein from Corynebacterium diphtheriae superfamily"/>
    <property type="match status" value="1"/>
</dbReference>
<keyword evidence="1" id="KW-0812">Transmembrane</keyword>
<evidence type="ECO:0000313" key="2">
    <source>
        <dbReference type="EMBL" id="SQI30988.1"/>
    </source>
</evidence>
<dbReference type="AlphaFoldDB" id="A0A2X4U6X0"/>
<gene>
    <name evidence="2" type="ORF">NCTC10994_01827</name>
</gene>
<dbReference type="STRING" id="1219011.GCA_001895045_02920"/>
<sequence>MLDNVRRFEFPVDLSHAKAVNQTLAEVRSLRRSAVVVALLCGAGAVWLFVLGNTWSYIVGSVLVVAAATSVWVALWAPRKVGTIEELYHDSPLVPALVARTRARGLTLLALIDIAKPTEDAPDGAQRHHYALVTRDVQAIPGHRAKVGERVPCVAVLSDRTTRNKSGVWQMVSPMPIAWATRDAAVLAKATAAIDEAEWSLLKSKLSSADEINASDERRVELDLKELPPGLR</sequence>
<evidence type="ECO:0000313" key="3">
    <source>
        <dbReference type="Proteomes" id="UP000249091"/>
    </source>
</evidence>
<dbReference type="EMBL" id="LS483468">
    <property type="protein sequence ID" value="SQI30988.1"/>
    <property type="molecule type" value="Genomic_DNA"/>
</dbReference>
<dbReference type="KEGG" id="rcr:NCTC10994_01827"/>
<dbReference type="Proteomes" id="UP000249091">
    <property type="component" value="Chromosome 1"/>
</dbReference>
<keyword evidence="1" id="KW-0472">Membrane</keyword>
<dbReference type="Pfam" id="PF11580">
    <property type="entry name" value="DUF3239"/>
    <property type="match status" value="1"/>
</dbReference>
<name>A0A2X4U6X0_9NOCA</name>
<feature type="transmembrane region" description="Helical" evidence="1">
    <location>
        <begin position="34"/>
        <end position="51"/>
    </location>
</feature>
<protein>
    <submittedName>
        <fullName evidence="2">Protein of uncharacterized function (DUF3239)</fullName>
    </submittedName>
</protein>
<organism evidence="2 3">
    <name type="scientific">Rhodococcus coprophilus</name>
    <dbReference type="NCBI Taxonomy" id="38310"/>
    <lineage>
        <taxon>Bacteria</taxon>
        <taxon>Bacillati</taxon>
        <taxon>Actinomycetota</taxon>
        <taxon>Actinomycetes</taxon>
        <taxon>Mycobacteriales</taxon>
        <taxon>Nocardiaceae</taxon>
        <taxon>Rhodococcus</taxon>
    </lineage>
</organism>
<accession>A0A2X4U6X0</accession>
<keyword evidence="1" id="KW-1133">Transmembrane helix</keyword>
<dbReference type="InterPro" id="IPR023124">
    <property type="entry name" value="DUF3239_dom_sf"/>
</dbReference>
<feature type="transmembrane region" description="Helical" evidence="1">
    <location>
        <begin position="57"/>
        <end position="77"/>
    </location>
</feature>
<reference evidence="2 3" key="1">
    <citation type="submission" date="2018-06" db="EMBL/GenBank/DDBJ databases">
        <authorList>
            <consortium name="Pathogen Informatics"/>
            <person name="Doyle S."/>
        </authorList>
    </citation>
    <scope>NUCLEOTIDE SEQUENCE [LARGE SCALE GENOMIC DNA]</scope>
    <source>
        <strain evidence="2 3">NCTC10994</strain>
    </source>
</reference>
<proteinExistence type="predicted"/>
<evidence type="ECO:0000256" key="1">
    <source>
        <dbReference type="SAM" id="Phobius"/>
    </source>
</evidence>
<dbReference type="InterPro" id="IPR021632">
    <property type="entry name" value="DUF3239"/>
</dbReference>